<feature type="signal peptide" evidence="2">
    <location>
        <begin position="1"/>
        <end position="36"/>
    </location>
</feature>
<organism evidence="3 4">
    <name type="scientific">Gimesia maris</name>
    <dbReference type="NCBI Taxonomy" id="122"/>
    <lineage>
        <taxon>Bacteria</taxon>
        <taxon>Pseudomonadati</taxon>
        <taxon>Planctomycetota</taxon>
        <taxon>Planctomycetia</taxon>
        <taxon>Planctomycetales</taxon>
        <taxon>Planctomycetaceae</taxon>
        <taxon>Gimesia</taxon>
    </lineage>
</organism>
<dbReference type="AlphaFoldDB" id="A0A3D3R474"/>
<dbReference type="EMBL" id="DQAY01000048">
    <property type="protein sequence ID" value="HCO22968.1"/>
    <property type="molecule type" value="Genomic_DNA"/>
</dbReference>
<feature type="chain" id="PRO_5017659129" evidence="2">
    <location>
        <begin position="37"/>
        <end position="279"/>
    </location>
</feature>
<evidence type="ECO:0000256" key="2">
    <source>
        <dbReference type="SAM" id="SignalP"/>
    </source>
</evidence>
<feature type="region of interest" description="Disordered" evidence="1">
    <location>
        <begin position="35"/>
        <end position="56"/>
    </location>
</feature>
<protein>
    <submittedName>
        <fullName evidence="3">Uncharacterized protein</fullName>
    </submittedName>
</protein>
<sequence>MIVLEKPLSQLNLFRNVWLVCLGLMLLAAGATTVRADEEKQPAENETRTSENDPELKEDLKKLQGKWELYHGNELKGPPNTRSVKIIEGNTETMQRYNLQGNMVREWQVEFILQKDGDLKIFTFYPVGGKPGQGASFLYRIQGDRFYDVPGMFTGEKYRNYLREPAFWIWHRVKEEDADKEKQAVLPPPLLNIISVMPGDHIFVGHRHNNKYRHMTLDGLKTHLEKYQPKQVTLAVDQKADTEFTKQVTELCKSSGVEKLEVKNSSDDPVLKAKAKPEA</sequence>
<dbReference type="Proteomes" id="UP000263642">
    <property type="component" value="Unassembled WGS sequence"/>
</dbReference>
<evidence type="ECO:0000313" key="4">
    <source>
        <dbReference type="Proteomes" id="UP000263642"/>
    </source>
</evidence>
<keyword evidence="2" id="KW-0732">Signal</keyword>
<evidence type="ECO:0000256" key="1">
    <source>
        <dbReference type="SAM" id="MobiDB-lite"/>
    </source>
</evidence>
<reference evidence="3 4" key="1">
    <citation type="journal article" date="2018" name="Nat. Biotechnol.">
        <title>A standardized bacterial taxonomy based on genome phylogeny substantially revises the tree of life.</title>
        <authorList>
            <person name="Parks D.H."/>
            <person name="Chuvochina M."/>
            <person name="Waite D.W."/>
            <person name="Rinke C."/>
            <person name="Skarshewski A."/>
            <person name="Chaumeil P.A."/>
            <person name="Hugenholtz P."/>
        </authorList>
    </citation>
    <scope>NUCLEOTIDE SEQUENCE [LARGE SCALE GENOMIC DNA]</scope>
    <source>
        <strain evidence="3">UBA9375</strain>
    </source>
</reference>
<name>A0A3D3R474_9PLAN</name>
<gene>
    <name evidence="3" type="ORF">DIT97_07885</name>
</gene>
<proteinExistence type="predicted"/>
<accession>A0A3D3R474</accession>
<evidence type="ECO:0000313" key="3">
    <source>
        <dbReference type="EMBL" id="HCO22968.1"/>
    </source>
</evidence>
<comment type="caution">
    <text evidence="3">The sequence shown here is derived from an EMBL/GenBank/DDBJ whole genome shotgun (WGS) entry which is preliminary data.</text>
</comment>